<accession>A0ACC2X4N4</accession>
<dbReference type="EMBL" id="JASBWV010000029">
    <property type="protein sequence ID" value="KAJ9118381.1"/>
    <property type="molecule type" value="Genomic_DNA"/>
</dbReference>
<evidence type="ECO:0000313" key="1">
    <source>
        <dbReference type="EMBL" id="KAJ9118381.1"/>
    </source>
</evidence>
<sequence length="330" mass="35339">MTAVVPVLTQFAADETTPKDLLAPTPEQVVPVPPLARTRSNGVFTVSNAASTWPVDAYGKEGDVLAVPHDGKRGSDGVGSPAATTLAEQGLRYRQAHGHHRHGNHDETPPPNAPALVPAPKDDNNDERLRTTLMVPSKRWAYSLGAAFLISIPMLLVLRAKYPRPDGQISPPRALDFFVNMVVAGVIIFGGGPVVIPLLRGYTVENGWASTAVYVSSRDFLLGFAILQAFPGPNFNFAVYLGVLSLPSSPGLGALLGWLGIFAPGLVLKLALLPLYNSWRRVEAVKSVLRGLNAAATGLVYTAVWQLFLGMCLPLLPSLPDRRTYIPTAL</sequence>
<protein>
    <submittedName>
        <fullName evidence="1">Uncharacterized protein</fullName>
    </submittedName>
</protein>
<dbReference type="Proteomes" id="UP001234202">
    <property type="component" value="Unassembled WGS sequence"/>
</dbReference>
<reference evidence="1" key="1">
    <citation type="submission" date="2023-04" db="EMBL/GenBank/DDBJ databases">
        <title>Draft Genome sequencing of Naganishia species isolated from polar environments using Oxford Nanopore Technology.</title>
        <authorList>
            <person name="Leo P."/>
            <person name="Venkateswaran K."/>
        </authorList>
    </citation>
    <scope>NUCLEOTIDE SEQUENCE</scope>
    <source>
        <strain evidence="1">DBVPG 5303</strain>
    </source>
</reference>
<evidence type="ECO:0000313" key="2">
    <source>
        <dbReference type="Proteomes" id="UP001234202"/>
    </source>
</evidence>
<name>A0ACC2X4N4_9TREE</name>
<keyword evidence="2" id="KW-1185">Reference proteome</keyword>
<proteinExistence type="predicted"/>
<organism evidence="1 2">
    <name type="scientific">Naganishia onofrii</name>
    <dbReference type="NCBI Taxonomy" id="1851511"/>
    <lineage>
        <taxon>Eukaryota</taxon>
        <taxon>Fungi</taxon>
        <taxon>Dikarya</taxon>
        <taxon>Basidiomycota</taxon>
        <taxon>Agaricomycotina</taxon>
        <taxon>Tremellomycetes</taxon>
        <taxon>Filobasidiales</taxon>
        <taxon>Filobasidiaceae</taxon>
        <taxon>Naganishia</taxon>
    </lineage>
</organism>
<comment type="caution">
    <text evidence="1">The sequence shown here is derived from an EMBL/GenBank/DDBJ whole genome shotgun (WGS) entry which is preliminary data.</text>
</comment>
<gene>
    <name evidence="1" type="ORF">QFC24_006210</name>
</gene>